<dbReference type="EMBL" id="JAHYIQ010000001">
    <property type="protein sequence ID" value="KAK1137137.1"/>
    <property type="molecule type" value="Genomic_DNA"/>
</dbReference>
<dbReference type="Proteomes" id="UP001177670">
    <property type="component" value="Unassembled WGS sequence"/>
</dbReference>
<name>A0AA40GG70_9HYME</name>
<gene>
    <name evidence="1" type="ORF">K0M31_001662</name>
</gene>
<evidence type="ECO:0000313" key="1">
    <source>
        <dbReference type="EMBL" id="KAK1137137.1"/>
    </source>
</evidence>
<dbReference type="AlphaFoldDB" id="A0AA40GG70"/>
<reference evidence="1" key="1">
    <citation type="submission" date="2021-10" db="EMBL/GenBank/DDBJ databases">
        <title>Melipona bicolor Genome sequencing and assembly.</title>
        <authorList>
            <person name="Araujo N.S."/>
            <person name="Arias M.C."/>
        </authorList>
    </citation>
    <scope>NUCLEOTIDE SEQUENCE</scope>
    <source>
        <strain evidence="1">USP_2M_L1-L4_2017</strain>
        <tissue evidence="1">Whole body</tissue>
    </source>
</reference>
<evidence type="ECO:0000313" key="2">
    <source>
        <dbReference type="Proteomes" id="UP001177670"/>
    </source>
</evidence>
<comment type="caution">
    <text evidence="1">The sequence shown here is derived from an EMBL/GenBank/DDBJ whole genome shotgun (WGS) entry which is preliminary data.</text>
</comment>
<accession>A0AA40GG70</accession>
<protein>
    <submittedName>
        <fullName evidence="1">Uncharacterized protein</fullName>
    </submittedName>
</protein>
<keyword evidence="2" id="KW-1185">Reference proteome</keyword>
<sequence>MALIRRIIIDADVEATTQSQGLAATIRRGISVGWRLNYTGWMTQRETGTIAKMMARSSTMMEQWNV</sequence>
<organism evidence="1 2">
    <name type="scientific">Melipona bicolor</name>
    <dbReference type="NCBI Taxonomy" id="60889"/>
    <lineage>
        <taxon>Eukaryota</taxon>
        <taxon>Metazoa</taxon>
        <taxon>Ecdysozoa</taxon>
        <taxon>Arthropoda</taxon>
        <taxon>Hexapoda</taxon>
        <taxon>Insecta</taxon>
        <taxon>Pterygota</taxon>
        <taxon>Neoptera</taxon>
        <taxon>Endopterygota</taxon>
        <taxon>Hymenoptera</taxon>
        <taxon>Apocrita</taxon>
        <taxon>Aculeata</taxon>
        <taxon>Apoidea</taxon>
        <taxon>Anthophila</taxon>
        <taxon>Apidae</taxon>
        <taxon>Melipona</taxon>
    </lineage>
</organism>
<proteinExistence type="predicted"/>